<dbReference type="InterPro" id="IPR025921">
    <property type="entry name" value="HmuY"/>
</dbReference>
<name>A0A4Y8L6S7_9BACT</name>
<feature type="chain" id="PRO_5021321371" evidence="1">
    <location>
        <begin position="23"/>
        <end position="208"/>
    </location>
</feature>
<evidence type="ECO:0000313" key="2">
    <source>
        <dbReference type="EMBL" id="TFD98007.1"/>
    </source>
</evidence>
<reference evidence="2 3" key="1">
    <citation type="submission" date="2019-03" db="EMBL/GenBank/DDBJ databases">
        <title>San Antonio Military Medical Center submission to MRSN (WRAIR), pending publication.</title>
        <authorList>
            <person name="Blyth D.M."/>
            <person name="Mccarthy S.L."/>
            <person name="Schall S.E."/>
            <person name="Stam J.A."/>
            <person name="Ong A.C."/>
            <person name="Mcgann P.T."/>
        </authorList>
    </citation>
    <scope>NUCLEOTIDE SEQUENCE [LARGE SCALE GENOMIC DNA]</scope>
    <source>
        <strain evidence="2 3">MRSN571793</strain>
    </source>
</reference>
<evidence type="ECO:0000313" key="3">
    <source>
        <dbReference type="Proteomes" id="UP000297861"/>
    </source>
</evidence>
<keyword evidence="3" id="KW-1185">Reference proteome</keyword>
<dbReference type="STRING" id="1121485.GCA_000426485_02489"/>
<feature type="signal peptide" evidence="1">
    <location>
        <begin position="1"/>
        <end position="22"/>
    </location>
</feature>
<comment type="caution">
    <text evidence="2">The sequence shown here is derived from an EMBL/GenBank/DDBJ whole genome shotgun (WGS) entry which is preliminary data.</text>
</comment>
<keyword evidence="1" id="KW-0732">Signal</keyword>
<protein>
    <submittedName>
        <fullName evidence="2">Heme-containing protein HmuY</fullName>
    </submittedName>
</protein>
<gene>
    <name evidence="2" type="ORF">E2605_05155</name>
</gene>
<dbReference type="EMBL" id="SOML01000002">
    <property type="protein sequence ID" value="TFD98007.1"/>
    <property type="molecule type" value="Genomic_DNA"/>
</dbReference>
<dbReference type="Pfam" id="PF14064">
    <property type="entry name" value="HmuY"/>
    <property type="match status" value="1"/>
</dbReference>
<dbReference type="Proteomes" id="UP000297861">
    <property type="component" value="Unassembled WGS sequence"/>
</dbReference>
<dbReference type="AlphaFoldDB" id="A0A4Y8L6S7"/>
<dbReference type="RefSeq" id="WP_051290700.1">
    <property type="nucleotide sequence ID" value="NZ_AP028867.1"/>
</dbReference>
<accession>A0A4Y8L6S7</accession>
<organism evidence="2 3">
    <name type="scientific">Dysgonomonas capnocytophagoides</name>
    <dbReference type="NCBI Taxonomy" id="45254"/>
    <lineage>
        <taxon>Bacteria</taxon>
        <taxon>Pseudomonadati</taxon>
        <taxon>Bacteroidota</taxon>
        <taxon>Bacteroidia</taxon>
        <taxon>Bacteroidales</taxon>
        <taxon>Dysgonomonadaceae</taxon>
        <taxon>Dysgonomonas</taxon>
    </lineage>
</organism>
<dbReference type="CDD" id="cd12105">
    <property type="entry name" value="HmuY"/>
    <property type="match status" value="1"/>
</dbReference>
<dbReference type="PROSITE" id="PS51257">
    <property type="entry name" value="PROKAR_LIPOPROTEIN"/>
    <property type="match status" value="1"/>
</dbReference>
<proteinExistence type="predicted"/>
<dbReference type="OrthoDB" id="1100343at2"/>
<evidence type="ECO:0000256" key="1">
    <source>
        <dbReference type="SAM" id="SignalP"/>
    </source>
</evidence>
<sequence>MKNQFKFLALFLCVFFAFSACSDDDDDSGKNNGGTPGTVKTVEFLDVKSYTDWVYFSFSKNAVVTVTDFANDLSWDIAFHRGDIRLNGGKSGKGKGAVVQTTSTNWDDIKEAPSSGYKTDEIGTITTSFTGTGITTEDQPFSQTLTGWLTVDTSNPPPKYTINGSIYVVKAADGNYVKLSLYDNKNEKNAAGYVSFKYQYNADGSTKF</sequence>